<gene>
    <name evidence="1" type="ORF">HK414_25225</name>
</gene>
<protein>
    <submittedName>
        <fullName evidence="1">HAD-IA family hydrolase</fullName>
    </submittedName>
</protein>
<reference evidence="1 2" key="1">
    <citation type="submission" date="2020-05" db="EMBL/GenBank/DDBJ databases">
        <title>Ramlibacter rhizophilus sp. nov., isolated from rhizosphere soil of national flower Mugunghwa from South Korea.</title>
        <authorList>
            <person name="Zheng-Fei Y."/>
            <person name="Huan T."/>
        </authorList>
    </citation>
    <scope>NUCLEOTIDE SEQUENCE [LARGE SCALE GENOMIC DNA]</scope>
    <source>
        <strain evidence="1 2">H242</strain>
    </source>
</reference>
<dbReference type="Proteomes" id="UP000500826">
    <property type="component" value="Chromosome"/>
</dbReference>
<evidence type="ECO:0000313" key="1">
    <source>
        <dbReference type="EMBL" id="QJW85440.1"/>
    </source>
</evidence>
<dbReference type="SUPFAM" id="SSF56784">
    <property type="entry name" value="HAD-like"/>
    <property type="match status" value="1"/>
</dbReference>
<dbReference type="PANTHER" id="PTHR43611">
    <property type="entry name" value="ALPHA-D-GLUCOSE 1-PHOSPHATE PHOSPHATASE"/>
    <property type="match status" value="1"/>
</dbReference>
<sequence length="87" mass="9549">MQRAFPEVLAKFRHVFASHEMGHRKPQPEAFRHVLDAIGVAADEVLFFDDTQENVDGARACGLEAVLVRSPRDVWQGLAAAGLLPAP</sequence>
<dbReference type="InterPro" id="IPR023214">
    <property type="entry name" value="HAD_sf"/>
</dbReference>
<dbReference type="PANTHER" id="PTHR43611:SF3">
    <property type="entry name" value="FLAVIN MONONUCLEOTIDE HYDROLASE 1, CHLOROPLATIC"/>
    <property type="match status" value="1"/>
</dbReference>
<dbReference type="InterPro" id="IPR006439">
    <property type="entry name" value="HAD-SF_hydro_IA"/>
</dbReference>
<dbReference type="NCBIfam" id="TIGR01509">
    <property type="entry name" value="HAD-SF-IA-v3"/>
    <property type="match status" value="1"/>
</dbReference>
<reference evidence="1 2" key="2">
    <citation type="submission" date="2020-05" db="EMBL/GenBank/DDBJ databases">
        <authorList>
            <person name="Khan S.A."/>
            <person name="Jeon C.O."/>
            <person name="Chun B.H."/>
        </authorList>
    </citation>
    <scope>NUCLEOTIDE SEQUENCE [LARGE SCALE GENOMIC DNA]</scope>
    <source>
        <strain evidence="1 2">H242</strain>
    </source>
</reference>
<proteinExistence type="predicted"/>
<keyword evidence="2" id="KW-1185">Reference proteome</keyword>
<organism evidence="1 2">
    <name type="scientific">Ramlibacter terrae</name>
    <dbReference type="NCBI Taxonomy" id="2732511"/>
    <lineage>
        <taxon>Bacteria</taxon>
        <taxon>Pseudomonadati</taxon>
        <taxon>Pseudomonadota</taxon>
        <taxon>Betaproteobacteria</taxon>
        <taxon>Burkholderiales</taxon>
        <taxon>Comamonadaceae</taxon>
        <taxon>Ramlibacter</taxon>
    </lineage>
</organism>
<dbReference type="GO" id="GO:0016787">
    <property type="term" value="F:hydrolase activity"/>
    <property type="evidence" value="ECO:0007669"/>
    <property type="project" value="UniProtKB-KW"/>
</dbReference>
<dbReference type="EMBL" id="CP053418">
    <property type="protein sequence ID" value="QJW85440.1"/>
    <property type="molecule type" value="Genomic_DNA"/>
</dbReference>
<evidence type="ECO:0000313" key="2">
    <source>
        <dbReference type="Proteomes" id="UP000500826"/>
    </source>
</evidence>
<dbReference type="Gene3D" id="3.40.50.1000">
    <property type="entry name" value="HAD superfamily/HAD-like"/>
    <property type="match status" value="1"/>
</dbReference>
<name>A0ABX6P5R8_9BURK</name>
<dbReference type="PRINTS" id="PR00413">
    <property type="entry name" value="HADHALOGNASE"/>
</dbReference>
<dbReference type="InterPro" id="IPR036412">
    <property type="entry name" value="HAD-like_sf"/>
</dbReference>
<keyword evidence="1" id="KW-0378">Hydrolase</keyword>
<accession>A0ABX6P5R8</accession>
<dbReference type="Pfam" id="PF00702">
    <property type="entry name" value="Hydrolase"/>
    <property type="match status" value="1"/>
</dbReference>